<keyword evidence="2" id="KW-1185">Reference proteome</keyword>
<protein>
    <submittedName>
        <fullName evidence="1">Uncharacterized protein</fullName>
    </submittedName>
</protein>
<sequence length="405" mass="44350">MAGSEGIGRGCSSCRKAVGPDYEVQPSPFRLAEADFLGPSLGVIAPTPVVRTAPGPTAWAWACPGSLFVGLRDPAVAFWPGSSSVPWGGATRLSLAPWGSEVRLCSDQLSLIKECLLQLPSNYKQSSKLLELADLLRVAGDDRTERKGKVLILLVQQALQLQDYKAANMHCQELMASGYSESWEVCSQLGQSEGYRDMAVRQDLIAYALTHCPPSAIKSLLAASNTLRTEILYHAVSYQMHPSEKGESIHTSKQPLASKIESPVGVDTSIPSRQSADLLQWTTAKTMKVISDTTLTTKAMLHAVSDRQWWKKSLTYLRPLHGQEFGDVLKTTNGTNAAIEKQGCHTFYESLIDEPYLANNEVTYTTYQHNPSESFAEVLLRTGKLAETKSEGHDQFPSTEDNINT</sequence>
<proteinExistence type="predicted"/>
<name>A0ACB8GE38_9SAUR</name>
<dbReference type="Proteomes" id="UP000827872">
    <property type="component" value="Linkage Group LG01"/>
</dbReference>
<evidence type="ECO:0000313" key="1">
    <source>
        <dbReference type="EMBL" id="KAH8017769.1"/>
    </source>
</evidence>
<reference evidence="1" key="1">
    <citation type="submission" date="2021-08" db="EMBL/GenBank/DDBJ databases">
        <title>The first chromosome-level gecko genome reveals the dynamic sex chromosomes of Neotropical dwarf geckos (Sphaerodactylidae: Sphaerodactylus).</title>
        <authorList>
            <person name="Pinto B.J."/>
            <person name="Keating S.E."/>
            <person name="Gamble T."/>
        </authorList>
    </citation>
    <scope>NUCLEOTIDE SEQUENCE</scope>
    <source>
        <strain evidence="1">TG3544</strain>
    </source>
</reference>
<organism evidence="1 2">
    <name type="scientific">Sphaerodactylus townsendi</name>
    <dbReference type="NCBI Taxonomy" id="933632"/>
    <lineage>
        <taxon>Eukaryota</taxon>
        <taxon>Metazoa</taxon>
        <taxon>Chordata</taxon>
        <taxon>Craniata</taxon>
        <taxon>Vertebrata</taxon>
        <taxon>Euteleostomi</taxon>
        <taxon>Lepidosauria</taxon>
        <taxon>Squamata</taxon>
        <taxon>Bifurcata</taxon>
        <taxon>Gekkota</taxon>
        <taxon>Sphaerodactylidae</taxon>
        <taxon>Sphaerodactylus</taxon>
    </lineage>
</organism>
<accession>A0ACB8GE38</accession>
<gene>
    <name evidence="1" type="ORF">K3G42_032442</name>
</gene>
<evidence type="ECO:0000313" key="2">
    <source>
        <dbReference type="Proteomes" id="UP000827872"/>
    </source>
</evidence>
<dbReference type="EMBL" id="CM037614">
    <property type="protein sequence ID" value="KAH8017769.1"/>
    <property type="molecule type" value="Genomic_DNA"/>
</dbReference>
<comment type="caution">
    <text evidence="1">The sequence shown here is derived from an EMBL/GenBank/DDBJ whole genome shotgun (WGS) entry which is preliminary data.</text>
</comment>